<name>A0A672U8F0_STRHB</name>
<accession>A0A672U8F0</accession>
<dbReference type="InterPro" id="IPR002350">
    <property type="entry name" value="Kazal_dom"/>
</dbReference>
<dbReference type="Gene3D" id="3.30.60.30">
    <property type="match status" value="1"/>
</dbReference>
<proteinExistence type="predicted"/>
<organism evidence="3 4">
    <name type="scientific">Strigops habroptila</name>
    <name type="common">Kakapo</name>
    <dbReference type="NCBI Taxonomy" id="2489341"/>
    <lineage>
        <taxon>Eukaryota</taxon>
        <taxon>Metazoa</taxon>
        <taxon>Chordata</taxon>
        <taxon>Craniata</taxon>
        <taxon>Vertebrata</taxon>
        <taxon>Euteleostomi</taxon>
        <taxon>Archelosauria</taxon>
        <taxon>Archosauria</taxon>
        <taxon>Dinosauria</taxon>
        <taxon>Saurischia</taxon>
        <taxon>Theropoda</taxon>
        <taxon>Coelurosauria</taxon>
        <taxon>Aves</taxon>
        <taxon>Neognathae</taxon>
        <taxon>Neoaves</taxon>
        <taxon>Telluraves</taxon>
        <taxon>Australaves</taxon>
        <taxon>Psittaciformes</taxon>
        <taxon>Psittacidae</taxon>
        <taxon>Strigops</taxon>
    </lineage>
</organism>
<evidence type="ECO:0000256" key="1">
    <source>
        <dbReference type="ARBA" id="ARBA00023157"/>
    </source>
</evidence>
<dbReference type="InterPro" id="IPR036058">
    <property type="entry name" value="Kazal_dom_sf"/>
</dbReference>
<reference evidence="3 4" key="1">
    <citation type="submission" date="2019-11" db="EMBL/GenBank/DDBJ databases">
        <title>Strigops habroptila (kakapo) genome, bStrHab1, primary haplotype, v2.</title>
        <authorList>
            <person name="Jarvis E.D."/>
            <person name="Howard J."/>
            <person name="Rhie A."/>
            <person name="Phillippy A."/>
            <person name="Korlach J."/>
            <person name="Digby A."/>
            <person name="Iorns D."/>
            <person name="Eason D."/>
            <person name="Robertson B."/>
            <person name="Raemaekers T."/>
            <person name="Howe K."/>
            <person name="Lewin H."/>
            <person name="Damas J."/>
            <person name="Hastie A."/>
            <person name="Tracey A."/>
            <person name="Chow W."/>
            <person name="Fedrigo O."/>
        </authorList>
    </citation>
    <scope>NUCLEOTIDE SEQUENCE [LARGE SCALE GENOMIC DNA]</scope>
</reference>
<evidence type="ECO:0000259" key="2">
    <source>
        <dbReference type="PROSITE" id="PS51465"/>
    </source>
</evidence>
<dbReference type="InParanoid" id="A0A672U8F0"/>
<sequence length="71" mass="7484">GKVTSSASGLAPSRCFCQGKEADAGGRDHAAKNSCTKIFDPVCGTDNVLYSNECMLSRMLHPLLQAHGLCL</sequence>
<dbReference type="AlphaFoldDB" id="A0A672U8F0"/>
<dbReference type="PROSITE" id="PS51465">
    <property type="entry name" value="KAZAL_2"/>
    <property type="match status" value="1"/>
</dbReference>
<dbReference type="SMART" id="SM00280">
    <property type="entry name" value="KAZAL"/>
    <property type="match status" value="1"/>
</dbReference>
<feature type="domain" description="Kazal-like" evidence="2">
    <location>
        <begin position="34"/>
        <end position="71"/>
    </location>
</feature>
<dbReference type="Pfam" id="PF00050">
    <property type="entry name" value="Kazal_1"/>
    <property type="match status" value="1"/>
</dbReference>
<dbReference type="SUPFAM" id="SSF100895">
    <property type="entry name" value="Kazal-type serine protease inhibitors"/>
    <property type="match status" value="1"/>
</dbReference>
<dbReference type="Proteomes" id="UP000472266">
    <property type="component" value="Chromosome 15"/>
</dbReference>
<evidence type="ECO:0000313" key="4">
    <source>
        <dbReference type="Proteomes" id="UP000472266"/>
    </source>
</evidence>
<protein>
    <recommendedName>
        <fullName evidence="2">Kazal-like domain-containing protein</fullName>
    </recommendedName>
</protein>
<reference evidence="3" key="3">
    <citation type="submission" date="2025-09" db="UniProtKB">
        <authorList>
            <consortium name="Ensembl"/>
        </authorList>
    </citation>
    <scope>IDENTIFICATION</scope>
</reference>
<dbReference type="Ensembl" id="ENSSHBT00005013075.1">
    <property type="protein sequence ID" value="ENSSHBP00005010858.1"/>
    <property type="gene ID" value="ENSSHBG00005009440.1"/>
</dbReference>
<evidence type="ECO:0000313" key="3">
    <source>
        <dbReference type="Ensembl" id="ENSSHBP00005010858.1"/>
    </source>
</evidence>
<keyword evidence="1" id="KW-1015">Disulfide bond</keyword>
<keyword evidence="4" id="KW-1185">Reference proteome</keyword>
<reference evidence="3" key="2">
    <citation type="submission" date="2025-08" db="UniProtKB">
        <authorList>
            <consortium name="Ensembl"/>
        </authorList>
    </citation>
    <scope>IDENTIFICATION</scope>
</reference>